<protein>
    <submittedName>
        <fullName evidence="1">Uncharacterized protein</fullName>
    </submittedName>
</protein>
<evidence type="ECO:0000313" key="2">
    <source>
        <dbReference type="Proteomes" id="UP000031390"/>
    </source>
</evidence>
<gene>
    <name evidence="1" type="ORF">MCC93_18620</name>
</gene>
<dbReference type="EMBL" id="JUFZ01000088">
    <property type="protein sequence ID" value="KIC06730.1"/>
    <property type="molecule type" value="Genomic_DNA"/>
</dbReference>
<organism evidence="1 2">
    <name type="scientific">Morococcus cerebrosus</name>
    <dbReference type="NCBI Taxonomy" id="1056807"/>
    <lineage>
        <taxon>Bacteria</taxon>
        <taxon>Pseudomonadati</taxon>
        <taxon>Pseudomonadota</taxon>
        <taxon>Betaproteobacteria</taxon>
        <taxon>Neisseriales</taxon>
        <taxon>Neisseriaceae</taxon>
        <taxon>Morococcus</taxon>
    </lineage>
</organism>
<comment type="caution">
    <text evidence="1">The sequence shown here is derived from an EMBL/GenBank/DDBJ whole genome shotgun (WGS) entry which is preliminary data.</text>
</comment>
<dbReference type="Proteomes" id="UP000031390">
    <property type="component" value="Unassembled WGS sequence"/>
</dbReference>
<accession>A0A0C1GJT7</accession>
<reference evidence="1 2" key="1">
    <citation type="submission" date="2014-12" db="EMBL/GenBank/DDBJ databases">
        <title>Genome sequence of Morococcus cerebrosus.</title>
        <authorList>
            <person name="Shin S.-K."/>
            <person name="Yi H."/>
        </authorList>
    </citation>
    <scope>NUCLEOTIDE SEQUENCE [LARGE SCALE GENOMIC DNA]</scope>
    <source>
        <strain evidence="1 2">CIP 81.93</strain>
    </source>
</reference>
<name>A0A0C1GJT7_9NEIS</name>
<sequence>MKSAILFPLFDGSLNGGSIANKRLSENAEKGRLKTQSLFSDDL</sequence>
<proteinExistence type="predicted"/>
<evidence type="ECO:0000313" key="1">
    <source>
        <dbReference type="EMBL" id="KIC06730.1"/>
    </source>
</evidence>
<dbReference type="PATRIC" id="fig|1056807.3.peg.1787"/>
<dbReference type="AlphaFoldDB" id="A0A0C1GJT7"/>